<reference evidence="1" key="1">
    <citation type="submission" date="2018-05" db="EMBL/GenBank/DDBJ databases">
        <authorList>
            <person name="Lanie J.A."/>
            <person name="Ng W.-L."/>
            <person name="Kazmierczak K.M."/>
            <person name="Andrzejewski T.M."/>
            <person name="Davidsen T.M."/>
            <person name="Wayne K.J."/>
            <person name="Tettelin H."/>
            <person name="Glass J.I."/>
            <person name="Rusch D."/>
            <person name="Podicherti R."/>
            <person name="Tsui H.-C.T."/>
            <person name="Winkler M.E."/>
        </authorList>
    </citation>
    <scope>NUCLEOTIDE SEQUENCE</scope>
</reference>
<dbReference type="AlphaFoldDB" id="A0A383AEU2"/>
<gene>
    <name evidence="1" type="ORF">METZ01_LOCUS458985</name>
</gene>
<feature type="non-terminal residue" evidence="1">
    <location>
        <position position="1"/>
    </location>
</feature>
<dbReference type="EMBL" id="UINC01191466">
    <property type="protein sequence ID" value="SVE06131.1"/>
    <property type="molecule type" value="Genomic_DNA"/>
</dbReference>
<protein>
    <submittedName>
        <fullName evidence="1">Uncharacterized protein</fullName>
    </submittedName>
</protein>
<proteinExistence type="predicted"/>
<name>A0A383AEU2_9ZZZZ</name>
<sequence length="251" mass="25954">SQAKSRALDSAFVVGQSPVVDWCKTTWPSAVAAGGIGGLVNGLGFSRTALGWVRLAGSGCLAGCRCRAETLAVVRPGLCRSAGFPPGFTAVPAEYTTHGRGDRRLAGIEPVLGAVPGGLGVALWRFAAGWLAQAAVAVVSAARLWAVCRCQLGGIRNVAGKVTRRLSVELSRCQPVREFRADSNRFGEWRVRCVVFGGVGVGEPAVLRAANPPLASQPLVVDGRCGPAIAGVGLGLWLGSFSCRQSTDTGE</sequence>
<organism evidence="1">
    <name type="scientific">marine metagenome</name>
    <dbReference type="NCBI Taxonomy" id="408172"/>
    <lineage>
        <taxon>unclassified sequences</taxon>
        <taxon>metagenomes</taxon>
        <taxon>ecological metagenomes</taxon>
    </lineage>
</organism>
<feature type="non-terminal residue" evidence="1">
    <location>
        <position position="251"/>
    </location>
</feature>
<evidence type="ECO:0000313" key="1">
    <source>
        <dbReference type="EMBL" id="SVE06131.1"/>
    </source>
</evidence>
<accession>A0A383AEU2</accession>